<keyword evidence="9" id="KW-0238">DNA-binding</keyword>
<evidence type="ECO:0000256" key="1">
    <source>
        <dbReference type="ARBA" id="ARBA00004496"/>
    </source>
</evidence>
<keyword evidence="6 11" id="KW-0479">Metal-binding</keyword>
<comment type="similarity">
    <text evidence="2">Belongs to the Fur family.</text>
</comment>
<dbReference type="AlphaFoldDB" id="A0A172RZW5"/>
<dbReference type="InterPro" id="IPR036388">
    <property type="entry name" value="WH-like_DNA-bd_sf"/>
</dbReference>
<keyword evidence="12" id="KW-0408">Iron</keyword>
<dbReference type="KEGG" id="ddt:AAY81_09400"/>
<dbReference type="Pfam" id="PF01475">
    <property type="entry name" value="FUR"/>
    <property type="match status" value="1"/>
</dbReference>
<comment type="cofactor">
    <cofactor evidence="11">
        <name>Zn(2+)</name>
        <dbReference type="ChEBI" id="CHEBI:29105"/>
    </cofactor>
    <text evidence="11">Binds 1 zinc ion per subunit.</text>
</comment>
<sequence length="133" mass="14331">MAEAQRKYKTKQGEAVSAYLAERPDSYLSVDEVWSALVAAGGRVGRSTVYRKLESMASEGLALKATAPGGEARYRIASSSATGQLVCLACGRAFALDCHMVEEFSDHVLSHHGFRIDPARTVLYGLCESCRGV</sequence>
<dbReference type="GO" id="GO:0008270">
    <property type="term" value="F:zinc ion binding"/>
    <property type="evidence" value="ECO:0007669"/>
    <property type="project" value="TreeGrafter"/>
</dbReference>
<dbReference type="GO" id="GO:0000976">
    <property type="term" value="F:transcription cis-regulatory region binding"/>
    <property type="evidence" value="ECO:0007669"/>
    <property type="project" value="TreeGrafter"/>
</dbReference>
<evidence type="ECO:0000256" key="7">
    <source>
        <dbReference type="ARBA" id="ARBA00022833"/>
    </source>
</evidence>
<dbReference type="Gene3D" id="1.10.10.10">
    <property type="entry name" value="Winged helix-like DNA-binding domain superfamily/Winged helix DNA-binding domain"/>
    <property type="match status" value="1"/>
</dbReference>
<keyword evidence="14" id="KW-1185">Reference proteome</keyword>
<proteinExistence type="inferred from homology"/>
<comment type="subcellular location">
    <subcellularLocation>
        <location evidence="1">Cytoplasm</location>
    </subcellularLocation>
</comment>
<comment type="subunit">
    <text evidence="3">Homodimer.</text>
</comment>
<evidence type="ECO:0000256" key="10">
    <source>
        <dbReference type="ARBA" id="ARBA00023163"/>
    </source>
</evidence>
<protein>
    <submittedName>
        <fullName evidence="13">Fur family transcriptional regulator, ferric uptake regulator</fullName>
    </submittedName>
</protein>
<dbReference type="GO" id="GO:0005829">
    <property type="term" value="C:cytosol"/>
    <property type="evidence" value="ECO:0007669"/>
    <property type="project" value="TreeGrafter"/>
</dbReference>
<organism evidence="13 14">
    <name type="scientific">Denitrobacterium detoxificans</name>
    <dbReference type="NCBI Taxonomy" id="79604"/>
    <lineage>
        <taxon>Bacteria</taxon>
        <taxon>Bacillati</taxon>
        <taxon>Actinomycetota</taxon>
        <taxon>Coriobacteriia</taxon>
        <taxon>Eggerthellales</taxon>
        <taxon>Eggerthellaceae</taxon>
        <taxon>Denitrobacterium</taxon>
    </lineage>
</organism>
<evidence type="ECO:0000256" key="5">
    <source>
        <dbReference type="ARBA" id="ARBA00022491"/>
    </source>
</evidence>
<keyword evidence="7 11" id="KW-0862">Zinc</keyword>
<dbReference type="OrthoDB" id="8659436at2"/>
<dbReference type="RefSeq" id="WP_066664358.1">
    <property type="nucleotide sequence ID" value="NZ_CP011402.1"/>
</dbReference>
<dbReference type="GO" id="GO:1900376">
    <property type="term" value="P:regulation of secondary metabolite biosynthetic process"/>
    <property type="evidence" value="ECO:0007669"/>
    <property type="project" value="TreeGrafter"/>
</dbReference>
<comment type="cofactor">
    <cofactor evidence="12">
        <name>Mn(2+)</name>
        <dbReference type="ChEBI" id="CHEBI:29035"/>
    </cofactor>
    <cofactor evidence="12">
        <name>Fe(2+)</name>
        <dbReference type="ChEBI" id="CHEBI:29033"/>
    </cofactor>
    <text evidence="12">Binds 1 Mn(2+) or Fe(2+) ion per subunit.</text>
</comment>
<evidence type="ECO:0000256" key="12">
    <source>
        <dbReference type="PIRSR" id="PIRSR602481-2"/>
    </source>
</evidence>
<dbReference type="PANTHER" id="PTHR33202:SF2">
    <property type="entry name" value="FERRIC UPTAKE REGULATION PROTEIN"/>
    <property type="match status" value="1"/>
</dbReference>
<dbReference type="InterPro" id="IPR043135">
    <property type="entry name" value="Fur_C"/>
</dbReference>
<feature type="binding site" evidence="11">
    <location>
        <position position="90"/>
    </location>
    <ligand>
        <name>Zn(2+)</name>
        <dbReference type="ChEBI" id="CHEBI:29105"/>
    </ligand>
</feature>
<dbReference type="InterPro" id="IPR036390">
    <property type="entry name" value="WH_DNA-bd_sf"/>
</dbReference>
<dbReference type="CDD" id="cd07153">
    <property type="entry name" value="Fur_like"/>
    <property type="match status" value="1"/>
</dbReference>
<evidence type="ECO:0000256" key="3">
    <source>
        <dbReference type="ARBA" id="ARBA00011738"/>
    </source>
</evidence>
<accession>A0A172RZW5</accession>
<evidence type="ECO:0000256" key="2">
    <source>
        <dbReference type="ARBA" id="ARBA00007957"/>
    </source>
</evidence>
<dbReference type="GO" id="GO:0003700">
    <property type="term" value="F:DNA-binding transcription factor activity"/>
    <property type="evidence" value="ECO:0007669"/>
    <property type="project" value="InterPro"/>
</dbReference>
<gene>
    <name evidence="13" type="ORF">SAMN02910314_00077</name>
</gene>
<dbReference type="SUPFAM" id="SSF46785">
    <property type="entry name" value="Winged helix' DNA-binding domain"/>
    <property type="match status" value="1"/>
</dbReference>
<dbReference type="STRING" id="79604.AAY81_09400"/>
<keyword evidence="5" id="KW-0678">Repressor</keyword>
<dbReference type="PANTHER" id="PTHR33202">
    <property type="entry name" value="ZINC UPTAKE REGULATION PROTEIN"/>
    <property type="match status" value="1"/>
</dbReference>
<name>A0A172RZW5_9ACTN</name>
<reference evidence="14" key="1">
    <citation type="submission" date="2016-10" db="EMBL/GenBank/DDBJ databases">
        <authorList>
            <person name="Varghese N."/>
        </authorList>
    </citation>
    <scope>NUCLEOTIDE SEQUENCE [LARGE SCALE GENOMIC DNA]</scope>
    <source>
        <strain evidence="14">DSM 21843</strain>
    </source>
</reference>
<feature type="binding site" evidence="11">
    <location>
        <position position="87"/>
    </location>
    <ligand>
        <name>Zn(2+)</name>
        <dbReference type="ChEBI" id="CHEBI:29105"/>
    </ligand>
</feature>
<keyword evidence="10" id="KW-0804">Transcription</keyword>
<dbReference type="Proteomes" id="UP000182975">
    <property type="component" value="Unassembled WGS sequence"/>
</dbReference>
<evidence type="ECO:0000256" key="6">
    <source>
        <dbReference type="ARBA" id="ARBA00022723"/>
    </source>
</evidence>
<evidence type="ECO:0000256" key="9">
    <source>
        <dbReference type="ARBA" id="ARBA00023125"/>
    </source>
</evidence>
<dbReference type="Gene3D" id="3.30.1490.190">
    <property type="match status" value="1"/>
</dbReference>
<keyword evidence="8" id="KW-0805">Transcription regulation</keyword>
<feature type="binding site" evidence="12">
    <location>
        <position position="102"/>
    </location>
    <ligand>
        <name>Fe cation</name>
        <dbReference type="ChEBI" id="CHEBI:24875"/>
    </ligand>
</feature>
<evidence type="ECO:0000313" key="13">
    <source>
        <dbReference type="EMBL" id="SEO38652.1"/>
    </source>
</evidence>
<dbReference type="InterPro" id="IPR002481">
    <property type="entry name" value="FUR"/>
</dbReference>
<dbReference type="EMBL" id="FOEC01000001">
    <property type="protein sequence ID" value="SEO38652.1"/>
    <property type="molecule type" value="Genomic_DNA"/>
</dbReference>
<evidence type="ECO:0000313" key="14">
    <source>
        <dbReference type="Proteomes" id="UP000182975"/>
    </source>
</evidence>
<evidence type="ECO:0000256" key="8">
    <source>
        <dbReference type="ARBA" id="ARBA00023015"/>
    </source>
</evidence>
<feature type="binding site" evidence="11">
    <location>
        <position position="127"/>
    </location>
    <ligand>
        <name>Zn(2+)</name>
        <dbReference type="ChEBI" id="CHEBI:29105"/>
    </ligand>
</feature>
<evidence type="ECO:0000256" key="4">
    <source>
        <dbReference type="ARBA" id="ARBA00022490"/>
    </source>
</evidence>
<keyword evidence="4" id="KW-0963">Cytoplasm</keyword>
<evidence type="ECO:0000256" key="11">
    <source>
        <dbReference type="PIRSR" id="PIRSR602481-1"/>
    </source>
</evidence>
<dbReference type="GO" id="GO:0045892">
    <property type="term" value="P:negative regulation of DNA-templated transcription"/>
    <property type="evidence" value="ECO:0007669"/>
    <property type="project" value="TreeGrafter"/>
</dbReference>
<feature type="binding site" evidence="11">
    <location>
        <position position="130"/>
    </location>
    <ligand>
        <name>Zn(2+)</name>
        <dbReference type="ChEBI" id="CHEBI:29105"/>
    </ligand>
</feature>